<feature type="signal peptide" evidence="2">
    <location>
        <begin position="1"/>
        <end position="29"/>
    </location>
</feature>
<keyword evidence="2" id="KW-0732">Signal</keyword>
<evidence type="ECO:0000313" key="3">
    <source>
        <dbReference type="EMBL" id="JAT13678.1"/>
    </source>
</evidence>
<dbReference type="EMBL" id="GEBQ01026299">
    <property type="protein sequence ID" value="JAT13678.1"/>
    <property type="molecule type" value="Transcribed_RNA"/>
</dbReference>
<evidence type="ECO:0000256" key="1">
    <source>
        <dbReference type="SAM" id="Coils"/>
    </source>
</evidence>
<proteinExistence type="predicted"/>
<dbReference type="AlphaFoldDB" id="A0A1B6KQF3"/>
<evidence type="ECO:0008006" key="4">
    <source>
        <dbReference type="Google" id="ProtNLM"/>
    </source>
</evidence>
<protein>
    <recommendedName>
        <fullName evidence="4">Prolyl 4-hydroxylase alpha-subunit N-terminal domain-containing protein</fullName>
    </recommendedName>
</protein>
<gene>
    <name evidence="3" type="ORF">g.5422</name>
</gene>
<feature type="chain" id="PRO_5008586781" description="Prolyl 4-hydroxylase alpha-subunit N-terminal domain-containing protein" evidence="2">
    <location>
        <begin position="30"/>
        <end position="164"/>
    </location>
</feature>
<accession>A0A1B6KQF3</accession>
<keyword evidence="1" id="KW-0175">Coiled coil</keyword>
<name>A0A1B6KQF3_9HEMI</name>
<feature type="coiled-coil region" evidence="1">
    <location>
        <begin position="74"/>
        <end position="101"/>
    </location>
</feature>
<reference evidence="3" key="1">
    <citation type="submission" date="2015-11" db="EMBL/GenBank/DDBJ databases">
        <title>De novo transcriptome assembly of four potential Pierce s Disease insect vectors from Arizona vineyards.</title>
        <authorList>
            <person name="Tassone E.E."/>
        </authorList>
    </citation>
    <scope>NUCLEOTIDE SEQUENCE</scope>
</reference>
<feature type="non-terminal residue" evidence="3">
    <location>
        <position position="1"/>
    </location>
</feature>
<evidence type="ECO:0000256" key="2">
    <source>
        <dbReference type="SAM" id="SignalP"/>
    </source>
</evidence>
<organism evidence="3">
    <name type="scientific">Graphocephala atropunctata</name>
    <dbReference type="NCBI Taxonomy" id="36148"/>
    <lineage>
        <taxon>Eukaryota</taxon>
        <taxon>Metazoa</taxon>
        <taxon>Ecdysozoa</taxon>
        <taxon>Arthropoda</taxon>
        <taxon>Hexapoda</taxon>
        <taxon>Insecta</taxon>
        <taxon>Pterygota</taxon>
        <taxon>Neoptera</taxon>
        <taxon>Paraneoptera</taxon>
        <taxon>Hemiptera</taxon>
        <taxon>Auchenorrhyncha</taxon>
        <taxon>Membracoidea</taxon>
        <taxon>Cicadellidae</taxon>
        <taxon>Cicadellinae</taxon>
        <taxon>Cicadellini</taxon>
        <taxon>Graphocephala</taxon>
    </lineage>
</organism>
<sequence length="164" mass="18850">LYVDTRGYPTITRMLASLGQCLLVVCVSGAYCEVASTSSSETLRRIEALCGEIRAADQAVYAALEMKHKPSMDKELLRKNLDEYNEALLNLRKMAVENKDQVMRSAKDILEEGLPKYYRITFAEYKLQDNLDMNSDEIENVYVYRGRAMEIWNDIHVELGIPWE</sequence>